<protein>
    <submittedName>
        <fullName evidence="1">Uncharacterized protein</fullName>
    </submittedName>
</protein>
<sequence>MDELKESINRGIPIATPVTLSSTDLIALCDDKETTKKAIDNAFTKYMNYMKKIGIPPIDMEFFQTLGIVTNPNTLEKQLCFSRSGFMMSIFMNLNIDNMFRNRDNLSIDLRASNEELSNALREKAWPRLEIFKNLKTKRELKREFPVLYKKYQERQEMITMLRNFVRLINQKSKSGRERIDAMQDITEFLEILHLDNIGQLETYSSEEDFTKFCAQYYESLSGILNHSEDIMQYLDTHRVNTWHFSSMDRDKISLYIASRFLSTAITAPKEEAQRYLYNVTDYFRENENRKTATSPRIAIGKYKNESMGIKSDGVVITPKSLYGEYKKMLLEHPELRVVDFSTIDFTGMNLEEVEKYTQQLLSDLAANWELIPASHLKDDFRVSGVRVNVASEEERRRKTARLADLYIEKKEFYDSTSPICRVVGKNTFSGYVGHIYSNGKVILDRFFENDKTGRIAEGHAIYIMDATDFCKLSSLSKRELFHHPSCKRIYHAGDWQSRVLQEIAKETKGRMADGIGKILQMTSQEN</sequence>
<dbReference type="AlphaFoldDB" id="A0A9D0YYL2"/>
<reference evidence="1" key="1">
    <citation type="submission" date="2020-10" db="EMBL/GenBank/DDBJ databases">
        <authorList>
            <person name="Gilroy R."/>
        </authorList>
    </citation>
    <scope>NUCLEOTIDE SEQUENCE</scope>
    <source>
        <strain evidence="1">CHK165-10780</strain>
    </source>
</reference>
<evidence type="ECO:0000313" key="2">
    <source>
        <dbReference type="Proteomes" id="UP000886725"/>
    </source>
</evidence>
<comment type="caution">
    <text evidence="1">The sequence shown here is derived from an EMBL/GenBank/DDBJ whole genome shotgun (WGS) entry which is preliminary data.</text>
</comment>
<organism evidence="1 2">
    <name type="scientific">Candidatus Faecenecus gallistercoris</name>
    <dbReference type="NCBI Taxonomy" id="2840793"/>
    <lineage>
        <taxon>Bacteria</taxon>
        <taxon>Bacillati</taxon>
        <taxon>Bacillota</taxon>
        <taxon>Bacillota incertae sedis</taxon>
        <taxon>Candidatus Faecenecus</taxon>
    </lineage>
</organism>
<accession>A0A9D0YYL2</accession>
<reference evidence="1" key="2">
    <citation type="journal article" date="2021" name="PeerJ">
        <title>Extensive microbial diversity within the chicken gut microbiome revealed by metagenomics and culture.</title>
        <authorList>
            <person name="Gilroy R."/>
            <person name="Ravi A."/>
            <person name="Getino M."/>
            <person name="Pursley I."/>
            <person name="Horton D.L."/>
            <person name="Alikhan N.F."/>
            <person name="Baker D."/>
            <person name="Gharbi K."/>
            <person name="Hall N."/>
            <person name="Watson M."/>
            <person name="Adriaenssens E.M."/>
            <person name="Foster-Nyarko E."/>
            <person name="Jarju S."/>
            <person name="Secka A."/>
            <person name="Antonio M."/>
            <person name="Oren A."/>
            <person name="Chaudhuri R.R."/>
            <person name="La Ragione R."/>
            <person name="Hildebrand F."/>
            <person name="Pallen M.J."/>
        </authorList>
    </citation>
    <scope>NUCLEOTIDE SEQUENCE</scope>
    <source>
        <strain evidence="1">CHK165-10780</strain>
    </source>
</reference>
<evidence type="ECO:0000313" key="1">
    <source>
        <dbReference type="EMBL" id="HIQ64362.1"/>
    </source>
</evidence>
<gene>
    <name evidence="1" type="ORF">IAC85_01335</name>
</gene>
<name>A0A9D0YYL2_9FIRM</name>
<dbReference type="EMBL" id="DVFU01000027">
    <property type="protein sequence ID" value="HIQ64362.1"/>
    <property type="molecule type" value="Genomic_DNA"/>
</dbReference>
<proteinExistence type="predicted"/>
<dbReference type="Proteomes" id="UP000886725">
    <property type="component" value="Unassembled WGS sequence"/>
</dbReference>